<dbReference type="RefSeq" id="WP_085792182.1">
    <property type="nucleotide sequence ID" value="NZ_FWFK01000004.1"/>
</dbReference>
<organism evidence="2 3">
    <name type="scientific">Roseivivax jejudonensis</name>
    <dbReference type="NCBI Taxonomy" id="1529041"/>
    <lineage>
        <taxon>Bacteria</taxon>
        <taxon>Pseudomonadati</taxon>
        <taxon>Pseudomonadota</taxon>
        <taxon>Alphaproteobacteria</taxon>
        <taxon>Rhodobacterales</taxon>
        <taxon>Roseobacteraceae</taxon>
        <taxon>Roseivivax</taxon>
    </lineage>
</organism>
<evidence type="ECO:0000313" key="3">
    <source>
        <dbReference type="Proteomes" id="UP000193570"/>
    </source>
</evidence>
<proteinExistence type="predicted"/>
<accession>A0A1X6ZGQ0</accession>
<dbReference type="AlphaFoldDB" id="A0A1X6ZGQ0"/>
<evidence type="ECO:0000313" key="2">
    <source>
        <dbReference type="EMBL" id="SLN50531.1"/>
    </source>
</evidence>
<dbReference type="EMBL" id="FWFK01000004">
    <property type="protein sequence ID" value="SLN50531.1"/>
    <property type="molecule type" value="Genomic_DNA"/>
</dbReference>
<protein>
    <submittedName>
        <fullName evidence="2">Uncharacterized protein</fullName>
    </submittedName>
</protein>
<gene>
    <name evidence="2" type="ORF">ROJ8625_02499</name>
</gene>
<evidence type="ECO:0000256" key="1">
    <source>
        <dbReference type="SAM" id="MobiDB-lite"/>
    </source>
</evidence>
<feature type="region of interest" description="Disordered" evidence="1">
    <location>
        <begin position="68"/>
        <end position="89"/>
    </location>
</feature>
<name>A0A1X6ZGQ0_9RHOB</name>
<reference evidence="2 3" key="1">
    <citation type="submission" date="2017-03" db="EMBL/GenBank/DDBJ databases">
        <authorList>
            <person name="Afonso C.L."/>
            <person name="Miller P.J."/>
            <person name="Scott M.A."/>
            <person name="Spackman E."/>
            <person name="Goraichik I."/>
            <person name="Dimitrov K.M."/>
            <person name="Suarez D.L."/>
            <person name="Swayne D.E."/>
        </authorList>
    </citation>
    <scope>NUCLEOTIDE SEQUENCE [LARGE SCALE GENOMIC DNA]</scope>
    <source>
        <strain evidence="2 3">CECT 8625</strain>
    </source>
</reference>
<keyword evidence="3" id="KW-1185">Reference proteome</keyword>
<sequence>MSRVEVTGRDVAREAYRVRVALPEGATRALVPECLMEGMRPGERPSHQEAYEWIAAHRRPLAAAVAARRAGRAPRPPYDLVTLEESDGR</sequence>
<dbReference type="OrthoDB" id="7864219at2"/>
<dbReference type="Proteomes" id="UP000193570">
    <property type="component" value="Unassembled WGS sequence"/>
</dbReference>